<feature type="site" description="Electron transfer via tryptophanyl radical" evidence="6">
    <location>
        <position position="305"/>
    </location>
</feature>
<keyword evidence="4 7" id="KW-0157">Chromophore</keyword>
<dbReference type="GO" id="GO:0003904">
    <property type="term" value="F:deoxyribodipyrimidine photo-lyase activity"/>
    <property type="evidence" value="ECO:0007669"/>
    <property type="project" value="UniProtKB-EC"/>
</dbReference>
<evidence type="ECO:0000256" key="7">
    <source>
        <dbReference type="RuleBase" id="RU004182"/>
    </source>
</evidence>
<comment type="cofactor">
    <cofactor evidence="1">
        <name>(6R)-5,10-methylene-5,6,7,8-tetrahydrofolate</name>
        <dbReference type="ChEBI" id="CHEBI:15636"/>
    </cofactor>
</comment>
<dbReference type="GO" id="GO:0009416">
    <property type="term" value="P:response to light stimulus"/>
    <property type="evidence" value="ECO:0007669"/>
    <property type="project" value="TreeGrafter"/>
</dbReference>
<dbReference type="Pfam" id="PF03441">
    <property type="entry name" value="FAD_binding_7"/>
    <property type="match status" value="1"/>
</dbReference>
<name>A0A0P7WP58_9RHOB</name>
<dbReference type="Proteomes" id="UP000182045">
    <property type="component" value="Unassembled WGS sequence"/>
</dbReference>
<proteinExistence type="inferred from homology"/>
<sequence length="481" mass="54317">MNETPPIILWLRRDLRLSDHPALFAACQSGRPVIPVFIHDDEVAGLGAAPKWRLGLALKHFAQELTEKGSRLILRRGAALDVLRALVVETGARSVLWTRGYAPGQIARDTAVKAALKADGLEVQSHPGHLLFEPWDVATKDGGFYKVYTPMWRAVRDREVPAPVSAPARIAAPDVWPASDRLDDWQMGRAMDRGADVVAQHIHVGEAAAHGRLGAFLAHRVARYKSDRDRLDMDACSGLSENLTYGEISPRTIWHAGWRALQDGQAQAEDFLKELVWREFAYHLIYHTPRLESENWRPDWDGFPWQGEGDAVQAWRQGRTGIEVVDAAMRELYVTGRMHNRARMLVASFLTKHLLVDWRLGRDWFADCLVDWDPAANAMGWQWVAGSGPDAAPYFRIFNPDTQAQKFDPNAGYRKMWLAEASRTPPQTALDFYKACPRAWKLSPSDTRPIPIIDLKTGRERALAAYHDHREKQKQEDLAHG</sequence>
<dbReference type="InterPro" id="IPR005101">
    <property type="entry name" value="Cryptochr/Photolyase_FAD-bd"/>
</dbReference>
<dbReference type="EC" id="4.1.99.3" evidence="10"/>
<reference evidence="9 12" key="2">
    <citation type="submission" date="2016-01" db="EMBL/GenBank/DDBJ databases">
        <authorList>
            <person name="Varghese N."/>
        </authorList>
    </citation>
    <scope>NUCLEOTIDE SEQUENCE [LARGE SCALE GENOMIC DNA]</scope>
    <source>
        <strain evidence="9 12">HL-91</strain>
    </source>
</reference>
<evidence type="ECO:0000256" key="3">
    <source>
        <dbReference type="ARBA" id="ARBA00022827"/>
    </source>
</evidence>
<dbReference type="GO" id="GO:0071949">
    <property type="term" value="F:FAD binding"/>
    <property type="evidence" value="ECO:0007669"/>
    <property type="project" value="TreeGrafter"/>
</dbReference>
<dbReference type="InterPro" id="IPR006050">
    <property type="entry name" value="DNA_photolyase_N"/>
</dbReference>
<feature type="site" description="Electron transfer via tryptophanyl radical" evidence="6">
    <location>
        <position position="358"/>
    </location>
</feature>
<dbReference type="InterPro" id="IPR014729">
    <property type="entry name" value="Rossmann-like_a/b/a_fold"/>
</dbReference>
<dbReference type="PROSITE" id="PS00691">
    <property type="entry name" value="DNA_PHOTOLYASES_1_2"/>
    <property type="match status" value="1"/>
</dbReference>
<dbReference type="PROSITE" id="PS51645">
    <property type="entry name" value="PHR_CRY_ALPHA_BETA"/>
    <property type="match status" value="1"/>
</dbReference>
<keyword evidence="2 5" id="KW-0285">Flavoprotein</keyword>
<dbReference type="AlphaFoldDB" id="A0A0P7WP58"/>
<feature type="binding site" evidence="5">
    <location>
        <position position="224"/>
    </location>
    <ligand>
        <name>FAD</name>
        <dbReference type="ChEBI" id="CHEBI:57692"/>
    </ligand>
</feature>
<dbReference type="SUPFAM" id="SSF48173">
    <property type="entry name" value="Cryptochrome/photolyase FAD-binding domain"/>
    <property type="match status" value="1"/>
</dbReference>
<keyword evidence="10" id="KW-0456">Lyase</keyword>
<evidence type="ECO:0000313" key="11">
    <source>
        <dbReference type="Proteomes" id="UP000050413"/>
    </source>
</evidence>
<evidence type="ECO:0000313" key="12">
    <source>
        <dbReference type="Proteomes" id="UP000182045"/>
    </source>
</evidence>
<evidence type="ECO:0000256" key="6">
    <source>
        <dbReference type="PIRSR" id="PIRSR602081-2"/>
    </source>
</evidence>
<keyword evidence="12" id="KW-1185">Reference proteome</keyword>
<evidence type="ECO:0000313" key="10">
    <source>
        <dbReference type="EMBL" id="KPP95780.1"/>
    </source>
</evidence>
<dbReference type="InterPro" id="IPR036134">
    <property type="entry name" value="Crypto/Photolyase_FAD-like_sf"/>
</dbReference>
<dbReference type="Gene3D" id="1.25.40.80">
    <property type="match status" value="1"/>
</dbReference>
<dbReference type="SUPFAM" id="SSF52425">
    <property type="entry name" value="Cryptochrome/photolyase, N-terminal domain"/>
    <property type="match status" value="1"/>
</dbReference>
<dbReference type="InterPro" id="IPR036155">
    <property type="entry name" value="Crypto/Photolyase_N_sf"/>
</dbReference>
<organism evidence="10 11">
    <name type="scientific">Roseibaca calidilacus</name>
    <dbReference type="NCBI Taxonomy" id="1666912"/>
    <lineage>
        <taxon>Bacteria</taxon>
        <taxon>Pseudomonadati</taxon>
        <taxon>Pseudomonadota</taxon>
        <taxon>Alphaproteobacteria</taxon>
        <taxon>Rhodobacterales</taxon>
        <taxon>Paracoccaceae</taxon>
        <taxon>Roseinatronobacter</taxon>
    </lineage>
</organism>
<keyword evidence="3 5" id="KW-0274">FAD</keyword>
<feature type="domain" description="Photolyase/cryptochrome alpha/beta" evidence="8">
    <location>
        <begin position="5"/>
        <end position="131"/>
    </location>
</feature>
<dbReference type="InterPro" id="IPR018394">
    <property type="entry name" value="DNA_photolyase_1_CS_C"/>
</dbReference>
<dbReference type="GO" id="GO:0003677">
    <property type="term" value="F:DNA binding"/>
    <property type="evidence" value="ECO:0007669"/>
    <property type="project" value="TreeGrafter"/>
</dbReference>
<dbReference type="EMBL" id="LJSG01000002">
    <property type="protein sequence ID" value="KPP95780.1"/>
    <property type="molecule type" value="Genomic_DNA"/>
</dbReference>
<dbReference type="PANTHER" id="PTHR11455">
    <property type="entry name" value="CRYPTOCHROME"/>
    <property type="match status" value="1"/>
</dbReference>
<gene>
    <name evidence="10" type="primary">phrB-2</name>
    <name evidence="9" type="ORF">Ga0058931_1937</name>
    <name evidence="10" type="ORF">HLUCCA05_03685</name>
</gene>
<evidence type="ECO:0000259" key="8">
    <source>
        <dbReference type="PROSITE" id="PS51645"/>
    </source>
</evidence>
<evidence type="ECO:0000256" key="4">
    <source>
        <dbReference type="ARBA" id="ARBA00022991"/>
    </source>
</evidence>
<dbReference type="PATRIC" id="fig|1666912.4.peg.1892"/>
<protein>
    <submittedName>
        <fullName evidence="10">Deoxyribodipyrimidine photo-lyase</fullName>
        <ecNumber evidence="10">4.1.99.3</ecNumber>
    </submittedName>
</protein>
<dbReference type="GO" id="GO:0006139">
    <property type="term" value="P:nucleobase-containing compound metabolic process"/>
    <property type="evidence" value="ECO:0007669"/>
    <property type="project" value="UniProtKB-ARBA"/>
</dbReference>
<feature type="binding site" evidence="5">
    <location>
        <position position="271"/>
    </location>
    <ligand>
        <name>FAD</name>
        <dbReference type="ChEBI" id="CHEBI:57692"/>
    </ligand>
</feature>
<dbReference type="STRING" id="1666912.Ga0058931_1937"/>
<comment type="cofactor">
    <cofactor evidence="5">
        <name>FAD</name>
        <dbReference type="ChEBI" id="CHEBI:57692"/>
    </cofactor>
    <text evidence="5">Binds 1 FAD per subunit.</text>
</comment>
<comment type="caution">
    <text evidence="10">The sequence shown here is derived from an EMBL/GenBank/DDBJ whole genome shotgun (WGS) entry which is preliminary data.</text>
</comment>
<accession>A0A0P7WP58</accession>
<dbReference type="Gene3D" id="3.40.50.620">
    <property type="entry name" value="HUPs"/>
    <property type="match status" value="1"/>
</dbReference>
<dbReference type="EMBL" id="FBYC01000004">
    <property type="protein sequence ID" value="CUX81719.1"/>
    <property type="molecule type" value="Genomic_DNA"/>
</dbReference>
<dbReference type="Proteomes" id="UP000050413">
    <property type="component" value="Unassembled WGS sequence"/>
</dbReference>
<dbReference type="PANTHER" id="PTHR11455:SF9">
    <property type="entry name" value="CRYPTOCHROME CIRCADIAN CLOCK 5 ISOFORM X1"/>
    <property type="match status" value="1"/>
</dbReference>
<dbReference type="PRINTS" id="PR00147">
    <property type="entry name" value="DNAPHOTLYASE"/>
</dbReference>
<dbReference type="InterPro" id="IPR002081">
    <property type="entry name" value="Cryptochrome/DNA_photolyase_1"/>
</dbReference>
<comment type="similarity">
    <text evidence="7">Belongs to the DNA photolyase family.</text>
</comment>
<reference evidence="10 11" key="1">
    <citation type="submission" date="2015-09" db="EMBL/GenBank/DDBJ databases">
        <title>Identification and resolution of microdiversity through metagenomic sequencing of parallel consortia.</title>
        <authorList>
            <person name="Nelson W.C."/>
            <person name="Romine M.F."/>
            <person name="Lindemann S.R."/>
        </authorList>
    </citation>
    <scope>NUCLEOTIDE SEQUENCE [LARGE SCALE GENOMIC DNA]</scope>
    <source>
        <strain evidence="10">HL-91</strain>
    </source>
</reference>
<evidence type="ECO:0000256" key="1">
    <source>
        <dbReference type="ARBA" id="ARBA00001932"/>
    </source>
</evidence>
<dbReference type="GO" id="GO:0006950">
    <property type="term" value="P:response to stress"/>
    <property type="evidence" value="ECO:0007669"/>
    <property type="project" value="UniProtKB-ARBA"/>
</dbReference>
<evidence type="ECO:0000313" key="9">
    <source>
        <dbReference type="EMBL" id="CUX81719.1"/>
    </source>
</evidence>
<dbReference type="Gene3D" id="1.10.579.10">
    <property type="entry name" value="DNA Cyclobutane Dipyrimidine Photolyase, subunit A, domain 3"/>
    <property type="match status" value="1"/>
</dbReference>
<dbReference type="RefSeq" id="WP_245638802.1">
    <property type="nucleotide sequence ID" value="NZ_FBYC01000004.1"/>
</dbReference>
<feature type="binding site" evidence="5">
    <location>
        <begin position="371"/>
        <end position="373"/>
    </location>
    <ligand>
        <name>FAD</name>
        <dbReference type="ChEBI" id="CHEBI:57692"/>
    </ligand>
</feature>
<dbReference type="Pfam" id="PF00875">
    <property type="entry name" value="DNA_photolyase"/>
    <property type="match status" value="1"/>
</dbReference>
<evidence type="ECO:0000256" key="5">
    <source>
        <dbReference type="PIRSR" id="PIRSR602081-1"/>
    </source>
</evidence>
<evidence type="ECO:0000256" key="2">
    <source>
        <dbReference type="ARBA" id="ARBA00022630"/>
    </source>
</evidence>
<feature type="site" description="Electron transfer via tryptophanyl radical" evidence="6">
    <location>
        <position position="381"/>
    </location>
</feature>